<evidence type="ECO:0000313" key="1">
    <source>
        <dbReference type="EMBL" id="PJC30333.1"/>
    </source>
</evidence>
<evidence type="ECO:0000313" key="2">
    <source>
        <dbReference type="Proteomes" id="UP000231383"/>
    </source>
</evidence>
<accession>A0A2M8EWU2</accession>
<dbReference type="Gene3D" id="2.60.40.10">
    <property type="entry name" value="Immunoglobulins"/>
    <property type="match status" value="1"/>
</dbReference>
<comment type="caution">
    <text evidence="1">The sequence shown here is derived from an EMBL/GenBank/DDBJ whole genome shotgun (WGS) entry which is preliminary data.</text>
</comment>
<dbReference type="AlphaFoldDB" id="A0A2M8EWU2"/>
<gene>
    <name evidence="1" type="ORF">CO051_06190</name>
</gene>
<dbReference type="InterPro" id="IPR013783">
    <property type="entry name" value="Ig-like_fold"/>
</dbReference>
<name>A0A2M8EWU2_9BACT</name>
<reference evidence="2" key="1">
    <citation type="submission" date="2017-09" db="EMBL/GenBank/DDBJ databases">
        <title>Depth-based differentiation of microbial function through sediment-hosted aquifers and enrichment of novel symbionts in the deep terrestrial subsurface.</title>
        <authorList>
            <person name="Probst A.J."/>
            <person name="Ladd B."/>
            <person name="Jarett J.K."/>
            <person name="Geller-Mcgrath D.E."/>
            <person name="Sieber C.M.K."/>
            <person name="Emerson J.B."/>
            <person name="Anantharaman K."/>
            <person name="Thomas B.C."/>
            <person name="Malmstrom R."/>
            <person name="Stieglmeier M."/>
            <person name="Klingl A."/>
            <person name="Woyke T."/>
            <person name="Ryan C.M."/>
            <person name="Banfield J.F."/>
        </authorList>
    </citation>
    <scope>NUCLEOTIDE SEQUENCE [LARGE SCALE GENOMIC DNA]</scope>
</reference>
<sequence>MDKLTAFFVTVLLMIVNPIEKNTGLKIVPGSLQTPKEIRLTVKPLPYVSPTIAITPKKNYPQATVIPPERFITVTLQQPKKILDTRLPDQKSDVSVSFVKPSASQVFRVDETIEIVAETRGEVNKVEFYVGSGQLLKTFSTEPYQTSFDIGKYVGNIKENYKLPLEVKAYQRDGSSQYAIMTLNIVPVGSDVPQSVPTVTKDISFKEIEFKRDISSTNLQARANGTYNIESYDPFNNMTGMKTKGKAYGLKPNTEYEVFAITKRGSISIGSLPTDGNGYGEFFTGLGTDQHYCDIYQLGIKEKGAADNNADLWSNDLDFVCPKG</sequence>
<organism evidence="1 2">
    <name type="scientific">Candidatus Roizmanbacteria bacterium CG_4_9_14_0_2_um_filter_39_13</name>
    <dbReference type="NCBI Taxonomy" id="1974839"/>
    <lineage>
        <taxon>Bacteria</taxon>
        <taxon>Candidatus Roizmaniibacteriota</taxon>
    </lineage>
</organism>
<protein>
    <submittedName>
        <fullName evidence="1">Uncharacterized protein</fullName>
    </submittedName>
</protein>
<dbReference type="Proteomes" id="UP000231383">
    <property type="component" value="Unassembled WGS sequence"/>
</dbReference>
<dbReference type="Pfam" id="PF17957">
    <property type="entry name" value="Big_7"/>
    <property type="match status" value="1"/>
</dbReference>
<dbReference type="EMBL" id="PFSC01000159">
    <property type="protein sequence ID" value="PJC30333.1"/>
    <property type="molecule type" value="Genomic_DNA"/>
</dbReference>
<proteinExistence type="predicted"/>